<gene>
    <name evidence="1" type="ORF">IEQ34_026418</name>
</gene>
<keyword evidence="2" id="KW-1185">Reference proteome</keyword>
<protein>
    <submittedName>
        <fullName evidence="1">Uncharacterized protein</fullName>
    </submittedName>
</protein>
<reference evidence="1 2" key="1">
    <citation type="journal article" date="2021" name="Hortic Res">
        <title>Chromosome-scale assembly of the Dendrobium chrysotoxum genome enhances the understanding of orchid evolution.</title>
        <authorList>
            <person name="Zhang Y."/>
            <person name="Zhang G.Q."/>
            <person name="Zhang D."/>
            <person name="Liu X.D."/>
            <person name="Xu X.Y."/>
            <person name="Sun W.H."/>
            <person name="Yu X."/>
            <person name="Zhu X."/>
            <person name="Wang Z.W."/>
            <person name="Zhao X."/>
            <person name="Zhong W.Y."/>
            <person name="Chen H."/>
            <person name="Yin W.L."/>
            <person name="Huang T."/>
            <person name="Niu S.C."/>
            <person name="Liu Z.J."/>
        </authorList>
    </citation>
    <scope>NUCLEOTIDE SEQUENCE [LARGE SCALE GENOMIC DNA]</scope>
    <source>
        <strain evidence="1">Lindl</strain>
    </source>
</reference>
<evidence type="ECO:0000313" key="2">
    <source>
        <dbReference type="Proteomes" id="UP000775213"/>
    </source>
</evidence>
<dbReference type="EMBL" id="JAGFBR010000751">
    <property type="protein sequence ID" value="KAH0436314.1"/>
    <property type="molecule type" value="Genomic_DNA"/>
</dbReference>
<comment type="caution">
    <text evidence="1">The sequence shown here is derived from an EMBL/GenBank/DDBJ whole genome shotgun (WGS) entry which is preliminary data.</text>
</comment>
<name>A0AAV7FIM9_DENCH</name>
<sequence>MASIPCSIHLHESSSFDKIDVSSFICSMGRIASSLCAIRRRLGRNRAKVGPETAQKLGCVTMSKNRQIAAYLLSIYKYSVNSQ</sequence>
<evidence type="ECO:0000313" key="1">
    <source>
        <dbReference type="EMBL" id="KAH0436314.1"/>
    </source>
</evidence>
<proteinExistence type="predicted"/>
<dbReference type="Proteomes" id="UP000775213">
    <property type="component" value="Unassembled WGS sequence"/>
</dbReference>
<accession>A0AAV7FIM9</accession>
<dbReference type="AlphaFoldDB" id="A0AAV7FIM9"/>
<organism evidence="1 2">
    <name type="scientific">Dendrobium chrysotoxum</name>
    <name type="common">Orchid</name>
    <dbReference type="NCBI Taxonomy" id="161865"/>
    <lineage>
        <taxon>Eukaryota</taxon>
        <taxon>Viridiplantae</taxon>
        <taxon>Streptophyta</taxon>
        <taxon>Embryophyta</taxon>
        <taxon>Tracheophyta</taxon>
        <taxon>Spermatophyta</taxon>
        <taxon>Magnoliopsida</taxon>
        <taxon>Liliopsida</taxon>
        <taxon>Asparagales</taxon>
        <taxon>Orchidaceae</taxon>
        <taxon>Epidendroideae</taxon>
        <taxon>Malaxideae</taxon>
        <taxon>Dendrobiinae</taxon>
        <taxon>Dendrobium</taxon>
    </lineage>
</organism>